<dbReference type="RefSeq" id="WP_260560781.1">
    <property type="nucleotide sequence ID" value="NZ_BAABEC010000060.1"/>
</dbReference>
<sequence>MDNPTKPETAQQNSGRADVSQGVNSNLSSADVAETGAAKEIEAAYQRGSQDNAARGIGISQESDASEAEDAARLGQSGEDRNRTP</sequence>
<proteinExistence type="predicted"/>
<feature type="compositionally biased region" description="Polar residues" evidence="1">
    <location>
        <begin position="1"/>
        <end position="29"/>
    </location>
</feature>
<keyword evidence="3" id="KW-1185">Reference proteome</keyword>
<protein>
    <submittedName>
        <fullName evidence="2">Uncharacterized protein</fullName>
    </submittedName>
</protein>
<evidence type="ECO:0000313" key="2">
    <source>
        <dbReference type="EMBL" id="UWX64508.1"/>
    </source>
</evidence>
<dbReference type="EMBL" id="CP104213">
    <property type="protein sequence ID" value="UWX64508.1"/>
    <property type="molecule type" value="Genomic_DNA"/>
</dbReference>
<gene>
    <name evidence="2" type="ORF">N0D28_02225</name>
</gene>
<accession>A0ABY5YL47</accession>
<reference evidence="2" key="1">
    <citation type="submission" date="2022-09" db="EMBL/GenBank/DDBJ databases">
        <title>genome sequence of Deinococcus rubellus.</title>
        <authorList>
            <person name="Srinivasan S."/>
        </authorList>
    </citation>
    <scope>NUCLEOTIDE SEQUENCE</scope>
    <source>
        <strain evidence="2">Ant6</strain>
    </source>
</reference>
<dbReference type="Proteomes" id="UP001060261">
    <property type="component" value="Chromosome"/>
</dbReference>
<organism evidence="2 3">
    <name type="scientific">Deinococcus rubellus</name>
    <dbReference type="NCBI Taxonomy" id="1889240"/>
    <lineage>
        <taxon>Bacteria</taxon>
        <taxon>Thermotogati</taxon>
        <taxon>Deinococcota</taxon>
        <taxon>Deinococci</taxon>
        <taxon>Deinococcales</taxon>
        <taxon>Deinococcaceae</taxon>
        <taxon>Deinococcus</taxon>
    </lineage>
</organism>
<evidence type="ECO:0000313" key="3">
    <source>
        <dbReference type="Proteomes" id="UP001060261"/>
    </source>
</evidence>
<feature type="region of interest" description="Disordered" evidence="1">
    <location>
        <begin position="1"/>
        <end position="85"/>
    </location>
</feature>
<name>A0ABY5YL47_9DEIO</name>
<evidence type="ECO:0000256" key="1">
    <source>
        <dbReference type="SAM" id="MobiDB-lite"/>
    </source>
</evidence>